<reference evidence="2 3" key="1">
    <citation type="journal article" date="2007" name="Nature">
        <title>Evolution of genes and genomes on the Drosophila phylogeny.</title>
        <authorList>
            <consortium name="Drosophila 12 Genomes Consortium"/>
            <person name="Clark A.G."/>
            <person name="Eisen M.B."/>
            <person name="Smith D.R."/>
            <person name="Bergman C.M."/>
            <person name="Oliver B."/>
            <person name="Markow T.A."/>
            <person name="Kaufman T.C."/>
            <person name="Kellis M."/>
            <person name="Gelbart W."/>
            <person name="Iyer V.N."/>
            <person name="Pollard D.A."/>
            <person name="Sackton T.B."/>
            <person name="Larracuente A.M."/>
            <person name="Singh N.D."/>
            <person name="Abad J.P."/>
            <person name="Abt D.N."/>
            <person name="Adryan B."/>
            <person name="Aguade M."/>
            <person name="Akashi H."/>
            <person name="Anderson W.W."/>
            <person name="Aquadro C.F."/>
            <person name="Ardell D.H."/>
            <person name="Arguello R."/>
            <person name="Artieri C.G."/>
            <person name="Barbash D.A."/>
            <person name="Barker D."/>
            <person name="Barsanti P."/>
            <person name="Batterham P."/>
            <person name="Batzoglou S."/>
            <person name="Begun D."/>
            <person name="Bhutkar A."/>
            <person name="Blanco E."/>
            <person name="Bosak S.A."/>
            <person name="Bradley R.K."/>
            <person name="Brand A.D."/>
            <person name="Brent M.R."/>
            <person name="Brooks A.N."/>
            <person name="Brown R.H."/>
            <person name="Butlin R.K."/>
            <person name="Caggese C."/>
            <person name="Calvi B.R."/>
            <person name="Bernardo de Carvalho A."/>
            <person name="Caspi A."/>
            <person name="Castrezana S."/>
            <person name="Celniker S.E."/>
            <person name="Chang J.L."/>
            <person name="Chapple C."/>
            <person name="Chatterji S."/>
            <person name="Chinwalla A."/>
            <person name="Civetta A."/>
            <person name="Clifton S.W."/>
            <person name="Comeron J.M."/>
            <person name="Costello J.C."/>
            <person name="Coyne J.A."/>
            <person name="Daub J."/>
            <person name="David R.G."/>
            <person name="Delcher A.L."/>
            <person name="Delehaunty K."/>
            <person name="Do C.B."/>
            <person name="Ebling H."/>
            <person name="Edwards K."/>
            <person name="Eickbush T."/>
            <person name="Evans J.D."/>
            <person name="Filipski A."/>
            <person name="Findeiss S."/>
            <person name="Freyhult E."/>
            <person name="Fulton L."/>
            <person name="Fulton R."/>
            <person name="Garcia A.C."/>
            <person name="Gardiner A."/>
            <person name="Garfield D.A."/>
            <person name="Garvin B.E."/>
            <person name="Gibson G."/>
            <person name="Gilbert D."/>
            <person name="Gnerre S."/>
            <person name="Godfrey J."/>
            <person name="Good R."/>
            <person name="Gotea V."/>
            <person name="Gravely B."/>
            <person name="Greenberg A.J."/>
            <person name="Griffiths-Jones S."/>
            <person name="Gross S."/>
            <person name="Guigo R."/>
            <person name="Gustafson E.A."/>
            <person name="Haerty W."/>
            <person name="Hahn M.W."/>
            <person name="Halligan D.L."/>
            <person name="Halpern A.L."/>
            <person name="Halter G.M."/>
            <person name="Han M.V."/>
            <person name="Heger A."/>
            <person name="Hillier L."/>
            <person name="Hinrichs A.S."/>
            <person name="Holmes I."/>
            <person name="Hoskins R.A."/>
            <person name="Hubisz M.J."/>
            <person name="Hultmark D."/>
            <person name="Huntley M.A."/>
            <person name="Jaffe D.B."/>
            <person name="Jagadeeshan S."/>
            <person name="Jeck W.R."/>
            <person name="Johnson J."/>
            <person name="Jones C.D."/>
            <person name="Jordan W.C."/>
            <person name="Karpen G.H."/>
            <person name="Kataoka E."/>
            <person name="Keightley P.D."/>
            <person name="Kheradpour P."/>
            <person name="Kirkness E.F."/>
            <person name="Koerich L.B."/>
            <person name="Kristiansen K."/>
            <person name="Kudrna D."/>
            <person name="Kulathinal R.J."/>
            <person name="Kumar S."/>
            <person name="Kwok R."/>
            <person name="Lander E."/>
            <person name="Langley C.H."/>
            <person name="Lapoint R."/>
            <person name="Lazzaro B.P."/>
            <person name="Lee S.J."/>
            <person name="Levesque L."/>
            <person name="Li R."/>
            <person name="Lin C.F."/>
            <person name="Lin M.F."/>
            <person name="Lindblad-Toh K."/>
            <person name="Llopart A."/>
            <person name="Long M."/>
            <person name="Low L."/>
            <person name="Lozovsky E."/>
            <person name="Lu J."/>
            <person name="Luo M."/>
            <person name="Machado C.A."/>
            <person name="Makalowski W."/>
            <person name="Marzo M."/>
            <person name="Matsuda M."/>
            <person name="Matzkin L."/>
            <person name="McAllister B."/>
            <person name="McBride C.S."/>
            <person name="McKernan B."/>
            <person name="McKernan K."/>
            <person name="Mendez-Lago M."/>
            <person name="Minx P."/>
            <person name="Mollenhauer M.U."/>
            <person name="Montooth K."/>
            <person name="Mount S.M."/>
            <person name="Mu X."/>
            <person name="Myers E."/>
            <person name="Negre B."/>
            <person name="Newfeld S."/>
            <person name="Nielsen R."/>
            <person name="Noor M.A."/>
            <person name="O'Grady P."/>
            <person name="Pachter L."/>
            <person name="Papaceit M."/>
            <person name="Parisi M.J."/>
            <person name="Parisi M."/>
            <person name="Parts L."/>
            <person name="Pedersen J.S."/>
            <person name="Pesole G."/>
            <person name="Phillippy A.M."/>
            <person name="Ponting C.P."/>
            <person name="Pop M."/>
            <person name="Porcelli D."/>
            <person name="Powell J.R."/>
            <person name="Prohaska S."/>
            <person name="Pruitt K."/>
            <person name="Puig M."/>
            <person name="Quesneville H."/>
            <person name="Ram K.R."/>
            <person name="Rand D."/>
            <person name="Rasmussen M.D."/>
            <person name="Reed L.K."/>
            <person name="Reenan R."/>
            <person name="Reily A."/>
            <person name="Remington K.A."/>
            <person name="Rieger T.T."/>
            <person name="Ritchie M.G."/>
            <person name="Robin C."/>
            <person name="Rogers Y.H."/>
            <person name="Rohde C."/>
            <person name="Rozas J."/>
            <person name="Rubenfield M.J."/>
            <person name="Ruiz A."/>
            <person name="Russo S."/>
            <person name="Salzberg S.L."/>
            <person name="Sanchez-Gracia A."/>
            <person name="Saranga D.J."/>
            <person name="Sato H."/>
            <person name="Schaeffer S.W."/>
            <person name="Schatz M.C."/>
            <person name="Schlenke T."/>
            <person name="Schwartz R."/>
            <person name="Segarra C."/>
            <person name="Singh R.S."/>
            <person name="Sirot L."/>
            <person name="Sirota M."/>
            <person name="Sisneros N.B."/>
            <person name="Smith C.D."/>
            <person name="Smith T.F."/>
            <person name="Spieth J."/>
            <person name="Stage D.E."/>
            <person name="Stark A."/>
            <person name="Stephan W."/>
            <person name="Strausberg R.L."/>
            <person name="Strempel S."/>
            <person name="Sturgill D."/>
            <person name="Sutton G."/>
            <person name="Sutton G.G."/>
            <person name="Tao W."/>
            <person name="Teichmann S."/>
            <person name="Tobari Y.N."/>
            <person name="Tomimura Y."/>
            <person name="Tsolas J.M."/>
            <person name="Valente V.L."/>
            <person name="Venter E."/>
            <person name="Venter J.C."/>
            <person name="Vicario S."/>
            <person name="Vieira F.G."/>
            <person name="Vilella A.J."/>
            <person name="Villasante A."/>
            <person name="Walenz B."/>
            <person name="Wang J."/>
            <person name="Wasserman M."/>
            <person name="Watts T."/>
            <person name="Wilson D."/>
            <person name="Wilson R.K."/>
            <person name="Wing R.A."/>
            <person name="Wolfner M.F."/>
            <person name="Wong A."/>
            <person name="Wong G.K."/>
            <person name="Wu C.I."/>
            <person name="Wu G."/>
            <person name="Yamamoto D."/>
            <person name="Yang H.P."/>
            <person name="Yang S.P."/>
            <person name="Yorke J.A."/>
            <person name="Yoshida K."/>
            <person name="Zdobnov E."/>
            <person name="Zhang P."/>
            <person name="Zhang Y."/>
            <person name="Zimin A.V."/>
            <person name="Baldwin J."/>
            <person name="Abdouelleil A."/>
            <person name="Abdulkadir J."/>
            <person name="Abebe A."/>
            <person name="Abera B."/>
            <person name="Abreu J."/>
            <person name="Acer S.C."/>
            <person name="Aftuck L."/>
            <person name="Alexander A."/>
            <person name="An P."/>
            <person name="Anderson E."/>
            <person name="Anderson S."/>
            <person name="Arachi H."/>
            <person name="Azer M."/>
            <person name="Bachantsang P."/>
            <person name="Barry A."/>
            <person name="Bayul T."/>
            <person name="Berlin A."/>
            <person name="Bessette D."/>
            <person name="Bloom T."/>
            <person name="Blye J."/>
            <person name="Boguslavskiy L."/>
            <person name="Bonnet C."/>
            <person name="Boukhgalter B."/>
            <person name="Bourzgui I."/>
            <person name="Brown A."/>
            <person name="Cahill P."/>
            <person name="Channer S."/>
            <person name="Cheshatsang Y."/>
            <person name="Chuda L."/>
            <person name="Citroen M."/>
            <person name="Collymore A."/>
            <person name="Cooke P."/>
            <person name="Costello M."/>
            <person name="D'Aco K."/>
            <person name="Daza R."/>
            <person name="De Haan G."/>
            <person name="DeGray S."/>
            <person name="DeMaso C."/>
            <person name="Dhargay N."/>
            <person name="Dooley K."/>
            <person name="Dooley E."/>
            <person name="Doricent M."/>
            <person name="Dorje P."/>
            <person name="Dorjee K."/>
            <person name="Dupes A."/>
            <person name="Elong R."/>
            <person name="Falk J."/>
            <person name="Farina A."/>
            <person name="Faro S."/>
            <person name="Ferguson D."/>
            <person name="Fisher S."/>
            <person name="Foley C.D."/>
            <person name="Franke A."/>
            <person name="Friedrich D."/>
            <person name="Gadbois L."/>
            <person name="Gearin G."/>
            <person name="Gearin C.R."/>
            <person name="Giannoukos G."/>
            <person name="Goode T."/>
            <person name="Graham J."/>
            <person name="Grandbois E."/>
            <person name="Grewal S."/>
            <person name="Gyaltsen K."/>
            <person name="Hafez N."/>
            <person name="Hagos B."/>
            <person name="Hall J."/>
            <person name="Henson C."/>
            <person name="Hollinger A."/>
            <person name="Honan T."/>
            <person name="Huard M.D."/>
            <person name="Hughes L."/>
            <person name="Hurhula B."/>
            <person name="Husby M.E."/>
            <person name="Kamat A."/>
            <person name="Kanga B."/>
            <person name="Kashin S."/>
            <person name="Khazanovich D."/>
            <person name="Kisner P."/>
            <person name="Lance K."/>
            <person name="Lara M."/>
            <person name="Lee W."/>
            <person name="Lennon N."/>
            <person name="Letendre F."/>
            <person name="LeVine R."/>
            <person name="Lipovsky A."/>
            <person name="Liu X."/>
            <person name="Liu J."/>
            <person name="Liu S."/>
            <person name="Lokyitsang T."/>
            <person name="Lokyitsang Y."/>
            <person name="Lubonja R."/>
            <person name="Lui A."/>
            <person name="MacDonald P."/>
            <person name="Magnisalis V."/>
            <person name="Maru K."/>
            <person name="Matthews C."/>
            <person name="McCusker W."/>
            <person name="McDonough S."/>
            <person name="Mehta T."/>
            <person name="Meldrim J."/>
            <person name="Meneus L."/>
            <person name="Mihai O."/>
            <person name="Mihalev A."/>
            <person name="Mihova T."/>
            <person name="Mittelman R."/>
            <person name="Mlenga V."/>
            <person name="Montmayeur A."/>
            <person name="Mulrain L."/>
            <person name="Navidi A."/>
            <person name="Naylor J."/>
            <person name="Negash T."/>
            <person name="Nguyen T."/>
            <person name="Nguyen N."/>
            <person name="Nicol R."/>
            <person name="Norbu C."/>
            <person name="Norbu N."/>
            <person name="Novod N."/>
            <person name="O'Neill B."/>
            <person name="Osman S."/>
            <person name="Markiewicz E."/>
            <person name="Oyono O.L."/>
            <person name="Patti C."/>
            <person name="Phunkhang P."/>
            <person name="Pierre F."/>
            <person name="Priest M."/>
            <person name="Raghuraman S."/>
            <person name="Rege F."/>
            <person name="Reyes R."/>
            <person name="Rise C."/>
            <person name="Rogov P."/>
            <person name="Ross K."/>
            <person name="Ryan E."/>
            <person name="Settipalli S."/>
            <person name="Shea T."/>
            <person name="Sherpa N."/>
            <person name="Shi L."/>
            <person name="Shih D."/>
            <person name="Sparrow T."/>
            <person name="Spaulding J."/>
            <person name="Stalker J."/>
            <person name="Stange-Thomann N."/>
            <person name="Stavropoulos S."/>
            <person name="Stone C."/>
            <person name="Strader C."/>
            <person name="Tesfaye S."/>
            <person name="Thomson T."/>
            <person name="Thoulutsang Y."/>
            <person name="Thoulutsang D."/>
            <person name="Topham K."/>
            <person name="Topping I."/>
            <person name="Tsamla T."/>
            <person name="Vassiliev H."/>
            <person name="Vo A."/>
            <person name="Wangchuk T."/>
            <person name="Wangdi T."/>
            <person name="Weiand M."/>
            <person name="Wilkinson J."/>
            <person name="Wilson A."/>
            <person name="Yadav S."/>
            <person name="Young G."/>
            <person name="Yu Q."/>
            <person name="Zembek L."/>
            <person name="Zhong D."/>
            <person name="Zimmer A."/>
            <person name="Zwirko Z."/>
            <person name="Jaffe D.B."/>
            <person name="Alvarez P."/>
            <person name="Brockman W."/>
            <person name="Butler J."/>
            <person name="Chin C."/>
            <person name="Gnerre S."/>
            <person name="Grabherr M."/>
            <person name="Kleber M."/>
            <person name="Mauceli E."/>
            <person name="MacCallum I."/>
        </authorList>
    </citation>
    <scope>NUCLEOTIDE SEQUENCE [LARGE SCALE GENOMIC DNA]</scope>
    <source>
        <strain evidence="3">Tucson 14030-0811.24</strain>
    </source>
</reference>
<dbReference type="eggNOG" id="ENOG502QUBY">
    <property type="taxonomic scope" value="Eukaryota"/>
</dbReference>
<dbReference type="OMA" id="QPEIIWR"/>
<dbReference type="Proteomes" id="UP000007798">
    <property type="component" value="Unassembled WGS sequence"/>
</dbReference>
<dbReference type="GO" id="GO:0016020">
    <property type="term" value="C:membrane"/>
    <property type="evidence" value="ECO:0007669"/>
    <property type="project" value="InterPro"/>
</dbReference>
<dbReference type="InterPro" id="IPR006813">
    <property type="entry name" value="Glyco_trans_17"/>
</dbReference>
<dbReference type="AlphaFoldDB" id="B4MU28"/>
<sequence length="500" mass="57516">MVKSFTGTAIVSAGNGRLGITKKLVLWSVLILQIGFIGCIWLLQMSYNGQEQQQQMQQSISGSWDLDAKDWRGRRVNFVKNHKRKGGGEEARFSGGGVHCPRHPHENVNRYDLDFYQMKVERLNNTNLMEAAAYEEDLEPSLWCYRQGTLNESHVNEVDYLMAPLQCKCASGWHGRDCGQPEIIWRALMTLSRVSKRAGIAASPLQLREASGSNLHRLYYMLELGPWELLNLDLLELQLIALIEVVDYFLIYYVNHNGSKQQEQHQHTVEAMLGRNNASYLLYQCPTRQNCSSSVVYGQFRRQLWSLCGVQMQVKDLLLHGDSETVYAPASLKFLKYYAKDVLPLQFRLKFNVYGFYWQHPQRTLLHGVISSLNHLHNGVAQIDSYSHTLGDLNHFGGWHCQLCLSPEQIVRLLQSSYHNLNVKLPNTSRNAHIDSFYIQRLISNGLYIDGTTQLQRLRQQSEKYYAPEMALRLSSQFGQLLVNLYDISEEEDDVDNEME</sequence>
<evidence type="ECO:0000313" key="2">
    <source>
        <dbReference type="EMBL" id="EDW75617.1"/>
    </source>
</evidence>
<dbReference type="KEGG" id="dwi:6641793"/>
<dbReference type="STRING" id="7260.B4MU28"/>
<organism evidence="2 3">
    <name type="scientific">Drosophila willistoni</name>
    <name type="common">Fruit fly</name>
    <dbReference type="NCBI Taxonomy" id="7260"/>
    <lineage>
        <taxon>Eukaryota</taxon>
        <taxon>Metazoa</taxon>
        <taxon>Ecdysozoa</taxon>
        <taxon>Arthropoda</taxon>
        <taxon>Hexapoda</taxon>
        <taxon>Insecta</taxon>
        <taxon>Pterygota</taxon>
        <taxon>Neoptera</taxon>
        <taxon>Endopterygota</taxon>
        <taxon>Diptera</taxon>
        <taxon>Brachycera</taxon>
        <taxon>Muscomorpha</taxon>
        <taxon>Ephydroidea</taxon>
        <taxon>Drosophilidae</taxon>
        <taxon>Drosophila</taxon>
        <taxon>Sophophora</taxon>
    </lineage>
</organism>
<protein>
    <submittedName>
        <fullName evidence="2">Uncharacterized protein</fullName>
        <ecNumber evidence="2">2.4.1.144</ecNumber>
    </submittedName>
</protein>
<dbReference type="PANTHER" id="PTHR12224">
    <property type="entry name" value="BETA-1,4-MANNOSYL-GLYCOPROTEIN BETA-1,4-N-ACETYLGLUCOSAMINYL-TRANSFERASE"/>
    <property type="match status" value="1"/>
</dbReference>
<dbReference type="HOGENOM" id="CLU_026035_0_0_1"/>
<keyword evidence="2" id="KW-0328">Glycosyltransferase</keyword>
<keyword evidence="1" id="KW-0812">Transmembrane</keyword>
<dbReference type="GO" id="GO:0003830">
    <property type="term" value="F:beta-1,4-mannosylglycoprotein 4-beta-N-acetylglucosaminyltransferase activity"/>
    <property type="evidence" value="ECO:0007669"/>
    <property type="project" value="UniProtKB-EC"/>
</dbReference>
<dbReference type="EMBL" id="CH963852">
    <property type="protein sequence ID" value="EDW75617.1"/>
    <property type="molecule type" value="Genomic_DNA"/>
</dbReference>
<dbReference type="EC" id="2.4.1.144" evidence="2"/>
<dbReference type="PANTHER" id="PTHR12224:SF0">
    <property type="entry name" value="BETA-1,4-MANNOSYL-GLYCOPROTEIN 4-BETA-N-ACETYLGLUCOSAMINYLTRANSFERASE"/>
    <property type="match status" value="1"/>
</dbReference>
<proteinExistence type="predicted"/>
<evidence type="ECO:0000256" key="1">
    <source>
        <dbReference type="SAM" id="Phobius"/>
    </source>
</evidence>
<feature type="transmembrane region" description="Helical" evidence="1">
    <location>
        <begin position="24"/>
        <end position="43"/>
    </location>
</feature>
<dbReference type="PhylomeDB" id="B4MU28"/>
<evidence type="ECO:0000313" key="3">
    <source>
        <dbReference type="Proteomes" id="UP000007798"/>
    </source>
</evidence>
<gene>
    <name evidence="2" type="primary">Dwil\GK23725</name>
    <name evidence="2" type="ORF">Dwil_GK23725</name>
</gene>
<dbReference type="GO" id="GO:0006044">
    <property type="term" value="P:N-acetylglucosamine metabolic process"/>
    <property type="evidence" value="ECO:0007669"/>
    <property type="project" value="TreeGrafter"/>
</dbReference>
<accession>B4MU28</accession>
<keyword evidence="1" id="KW-1133">Transmembrane helix</keyword>
<keyword evidence="2" id="KW-0808">Transferase</keyword>
<dbReference type="InParanoid" id="B4MU28"/>
<dbReference type="FunCoup" id="B4MU28">
    <property type="interactions" value="66"/>
</dbReference>
<keyword evidence="3" id="KW-1185">Reference proteome</keyword>
<dbReference type="OrthoDB" id="6474464at2759"/>
<name>B4MU28_DROWI</name>
<keyword evidence="1" id="KW-0472">Membrane</keyword>